<evidence type="ECO:0000313" key="1">
    <source>
        <dbReference type="EMBL" id="CZF83983.1"/>
    </source>
</evidence>
<name>A0A128FB01_9GAMM</name>
<proteinExistence type="predicted"/>
<dbReference type="STRING" id="1796497.GCE9029_04122"/>
<organism evidence="1 2">
    <name type="scientific">Grimontia celer</name>
    <dbReference type="NCBI Taxonomy" id="1796497"/>
    <lineage>
        <taxon>Bacteria</taxon>
        <taxon>Pseudomonadati</taxon>
        <taxon>Pseudomonadota</taxon>
        <taxon>Gammaproteobacteria</taxon>
        <taxon>Vibrionales</taxon>
        <taxon>Vibrionaceae</taxon>
        <taxon>Grimontia</taxon>
    </lineage>
</organism>
<reference evidence="2" key="1">
    <citation type="submission" date="2016-02" db="EMBL/GenBank/DDBJ databases">
        <authorList>
            <person name="Rodrigo-Torres Lidia"/>
            <person name="Arahal R.David."/>
        </authorList>
    </citation>
    <scope>NUCLEOTIDE SEQUENCE [LARGE SCALE GENOMIC DNA]</scope>
    <source>
        <strain evidence="2">CECT 9029</strain>
    </source>
</reference>
<sequence>MQKRRFYRLDEISDITPITKGDLLHAVERGDLSLCAWVDAKALGAQIQSKEPNRPALANLFDYRGVLSLTSKQSIDCLSSLKTAISRTLILEPDFVANWRSVSTDYPKAKPVRFSSVTTLPNKHLDPFVAFASIGTQAVYGQRAKQFAKAGTDEWQREGISGLFDALLATEEELAIKPLEIRLDQLRFDLEAVNKVFGLETNQSERKSQKVVDLSDIETHGIKIMISKVLFGNPDAEPRVIWNAIKRDHHTEAKEIDVDSLIYDINHDLIKWFGQGDTTKELKYKTFTNYVSTLKNEVK</sequence>
<dbReference type="Proteomes" id="UP000071641">
    <property type="component" value="Unassembled WGS sequence"/>
</dbReference>
<gene>
    <name evidence="1" type="ORF">GCE9029_04122</name>
</gene>
<accession>A0A128FB01</accession>
<dbReference type="RefSeq" id="WP_062666434.1">
    <property type="nucleotide sequence ID" value="NZ_FIZX01000004.1"/>
</dbReference>
<evidence type="ECO:0000313" key="2">
    <source>
        <dbReference type="Proteomes" id="UP000071641"/>
    </source>
</evidence>
<dbReference type="OrthoDB" id="5869838at2"/>
<keyword evidence="2" id="KW-1185">Reference proteome</keyword>
<protein>
    <submittedName>
        <fullName evidence="1">Uncharacterized protein</fullName>
    </submittedName>
</protein>
<dbReference type="EMBL" id="FIZX01000004">
    <property type="protein sequence ID" value="CZF83983.1"/>
    <property type="molecule type" value="Genomic_DNA"/>
</dbReference>
<dbReference type="AlphaFoldDB" id="A0A128FB01"/>